<feature type="compositionally biased region" description="Basic and acidic residues" evidence="6">
    <location>
        <begin position="24"/>
        <end position="39"/>
    </location>
</feature>
<evidence type="ECO:0000313" key="8">
    <source>
        <dbReference type="EMBL" id="MCE7010983.1"/>
    </source>
</evidence>
<evidence type="ECO:0000256" key="6">
    <source>
        <dbReference type="SAM" id="MobiDB-lite"/>
    </source>
</evidence>
<keyword evidence="9" id="KW-1185">Reference proteome</keyword>
<dbReference type="InterPro" id="IPR036922">
    <property type="entry name" value="Rieske_2Fe-2S_sf"/>
</dbReference>
<dbReference type="RefSeq" id="WP_233733279.1">
    <property type="nucleotide sequence ID" value="NZ_JAJVCN010000004.1"/>
</dbReference>
<keyword evidence="5" id="KW-0411">Iron-sulfur</keyword>
<dbReference type="SUPFAM" id="SSF50022">
    <property type="entry name" value="ISP domain"/>
    <property type="match status" value="1"/>
</dbReference>
<keyword evidence="1" id="KW-0001">2Fe-2S</keyword>
<accession>A0ABS8ZX33</accession>
<dbReference type="Proteomes" id="UP001521150">
    <property type="component" value="Unassembled WGS sequence"/>
</dbReference>
<keyword evidence="2" id="KW-0479">Metal-binding</keyword>
<sequence>MNSPAKGTFVASNAAKVAFTAHRQPMESEMRAEDNRKLTETGPGTPGGEWMRRYWQPVALSEELETERSVVPVRVLGEDLVLFRNQDGGGAIGLIDRRCAHRGADLSLGRLEDGGLRCYFHGWLFGPDGSCLDVPAEPEDSILKYKVWIRSYPVRECNGIIWAYLGSGEPPNLPALDCFIAPEQYTFAFKGYLDCNWLQALEVGIDPAHASYLHRFEQDEDTEDSYGKQFRGASLGTNMPMTKILREYGRPEILNARTEYGQRIVALRKLDKDGLDGSSTHVRITHQVFPHGITIPLSSTMAITQWHVPIDDVSSYWYAMFTSLDEPVDKATMRAQRLEGITLPDYKPIRNRANNYQFSYEEQRTQTYTGLGKDINVHDQMAVEGQGYIYDRSRERLSRSDRAIVTYRRMALKAIDTVAAGGDPDELLMDTADVESRGPIPLDGIGPTGDWENYWAQSIADLRKASPWASELEAALRTGPAGVPGAEIEPDRSQSPDAYDRS</sequence>
<keyword evidence="8" id="KW-0223">Dioxygenase</keyword>
<dbReference type="Pfam" id="PF00355">
    <property type="entry name" value="Rieske"/>
    <property type="match status" value="1"/>
</dbReference>
<keyword evidence="4" id="KW-0408">Iron</keyword>
<evidence type="ECO:0000313" key="9">
    <source>
        <dbReference type="Proteomes" id="UP001521150"/>
    </source>
</evidence>
<feature type="domain" description="Rieske" evidence="7">
    <location>
        <begin position="55"/>
        <end position="163"/>
    </location>
</feature>
<dbReference type="PROSITE" id="PS51296">
    <property type="entry name" value="RIESKE"/>
    <property type="match status" value="1"/>
</dbReference>
<evidence type="ECO:0000259" key="7">
    <source>
        <dbReference type="PROSITE" id="PS51296"/>
    </source>
</evidence>
<comment type="caution">
    <text evidence="8">The sequence shown here is derived from an EMBL/GenBank/DDBJ whole genome shotgun (WGS) entry which is preliminary data.</text>
</comment>
<protein>
    <submittedName>
        <fullName evidence="8">Aromatic ring-hydroxylating dioxygenase subunit alpha</fullName>
    </submittedName>
</protein>
<evidence type="ECO:0000256" key="1">
    <source>
        <dbReference type="ARBA" id="ARBA00022714"/>
    </source>
</evidence>
<dbReference type="EMBL" id="JAJVCN010000004">
    <property type="protein sequence ID" value="MCE7010983.1"/>
    <property type="molecule type" value="Genomic_DNA"/>
</dbReference>
<evidence type="ECO:0000256" key="5">
    <source>
        <dbReference type="ARBA" id="ARBA00023014"/>
    </source>
</evidence>
<evidence type="ECO:0000256" key="3">
    <source>
        <dbReference type="ARBA" id="ARBA00023002"/>
    </source>
</evidence>
<feature type="compositionally biased region" description="Basic and acidic residues" evidence="6">
    <location>
        <begin position="489"/>
        <end position="502"/>
    </location>
</feature>
<dbReference type="InterPro" id="IPR017941">
    <property type="entry name" value="Rieske_2Fe-2S"/>
</dbReference>
<feature type="region of interest" description="Disordered" evidence="6">
    <location>
        <begin position="477"/>
        <end position="502"/>
    </location>
</feature>
<reference evidence="8 9" key="1">
    <citation type="submission" date="2021-12" db="EMBL/GenBank/DDBJ databases">
        <title>Genome sequence of Kibdelosporangium philippinense ATCC 49844.</title>
        <authorList>
            <person name="Fedorov E.A."/>
            <person name="Omeragic M."/>
            <person name="Shalygina K.F."/>
            <person name="Maclea K.S."/>
        </authorList>
    </citation>
    <scope>NUCLEOTIDE SEQUENCE [LARGE SCALE GENOMIC DNA]</scope>
    <source>
        <strain evidence="8 9">ATCC 49844</strain>
    </source>
</reference>
<keyword evidence="3" id="KW-0560">Oxidoreductase</keyword>
<dbReference type="SUPFAM" id="SSF55961">
    <property type="entry name" value="Bet v1-like"/>
    <property type="match status" value="1"/>
</dbReference>
<dbReference type="InterPro" id="IPR045623">
    <property type="entry name" value="LigXa_C"/>
</dbReference>
<name>A0ABS8ZX33_9PSEU</name>
<evidence type="ECO:0000256" key="2">
    <source>
        <dbReference type="ARBA" id="ARBA00022723"/>
    </source>
</evidence>
<dbReference type="Gene3D" id="2.102.10.10">
    <property type="entry name" value="Rieske [2Fe-2S] iron-sulphur domain"/>
    <property type="match status" value="1"/>
</dbReference>
<dbReference type="Pfam" id="PF19301">
    <property type="entry name" value="LigXa_C"/>
    <property type="match status" value="1"/>
</dbReference>
<dbReference type="InterPro" id="IPR050584">
    <property type="entry name" value="Cholesterol_7-desaturase"/>
</dbReference>
<dbReference type="CDD" id="cd03479">
    <property type="entry name" value="Rieske_RO_Alpha_PhDO_like"/>
    <property type="match status" value="1"/>
</dbReference>
<dbReference type="Gene3D" id="3.90.380.10">
    <property type="entry name" value="Naphthalene 1,2-dioxygenase Alpha Subunit, Chain A, domain 1"/>
    <property type="match status" value="1"/>
</dbReference>
<dbReference type="GO" id="GO:0051213">
    <property type="term" value="F:dioxygenase activity"/>
    <property type="evidence" value="ECO:0007669"/>
    <property type="project" value="UniProtKB-KW"/>
</dbReference>
<dbReference type="CDD" id="cd08878">
    <property type="entry name" value="RHO_alpha_C_DMO-like"/>
    <property type="match status" value="1"/>
</dbReference>
<dbReference type="PANTHER" id="PTHR21266:SF59">
    <property type="entry name" value="BLR4922 PROTEIN"/>
    <property type="match status" value="1"/>
</dbReference>
<dbReference type="PANTHER" id="PTHR21266">
    <property type="entry name" value="IRON-SULFUR DOMAIN CONTAINING PROTEIN"/>
    <property type="match status" value="1"/>
</dbReference>
<feature type="region of interest" description="Disordered" evidence="6">
    <location>
        <begin position="24"/>
        <end position="47"/>
    </location>
</feature>
<proteinExistence type="predicted"/>
<gene>
    <name evidence="8" type="ORF">LWC34_50495</name>
</gene>
<evidence type="ECO:0000256" key="4">
    <source>
        <dbReference type="ARBA" id="ARBA00023004"/>
    </source>
</evidence>
<organism evidence="8 9">
    <name type="scientific">Kibdelosporangium philippinense</name>
    <dbReference type="NCBI Taxonomy" id="211113"/>
    <lineage>
        <taxon>Bacteria</taxon>
        <taxon>Bacillati</taxon>
        <taxon>Actinomycetota</taxon>
        <taxon>Actinomycetes</taxon>
        <taxon>Pseudonocardiales</taxon>
        <taxon>Pseudonocardiaceae</taxon>
        <taxon>Kibdelosporangium</taxon>
    </lineage>
</organism>